<dbReference type="InterPro" id="IPR011972">
    <property type="entry name" value="CHP02285"/>
</dbReference>
<accession>A0A7Y8EF27</accession>
<dbReference type="Proteomes" id="UP000531950">
    <property type="component" value="Unassembled WGS sequence"/>
</dbReference>
<protein>
    <submittedName>
        <fullName evidence="1">TIGR02285 family protein</fullName>
    </submittedName>
</protein>
<reference evidence="1 2" key="1">
    <citation type="submission" date="2020-04" db="EMBL/GenBank/DDBJ databases">
        <title>Molecular characterization of pseudomonads from Agaricus bisporus reveal novel blotch 2 pathogens in Western Europe.</title>
        <authorList>
            <person name="Taparia T."/>
            <person name="Krijger M."/>
            <person name="Haynes E."/>
            <person name="Elpinstone J.G."/>
            <person name="Noble R."/>
            <person name="Van Der Wolf J."/>
        </authorList>
    </citation>
    <scope>NUCLEOTIDE SEQUENCE [LARGE SCALE GENOMIC DNA]</scope>
    <source>
        <strain evidence="1 2">IPO3782</strain>
    </source>
</reference>
<dbReference type="AlphaFoldDB" id="A0A7Y8EF27"/>
<dbReference type="RefSeq" id="WP_177077453.1">
    <property type="nucleotide sequence ID" value="NZ_JACAOQ010000026.1"/>
</dbReference>
<organism evidence="1 2">
    <name type="scientific">Pseudomonas yamanorum</name>
    <dbReference type="NCBI Taxonomy" id="515393"/>
    <lineage>
        <taxon>Bacteria</taxon>
        <taxon>Pseudomonadati</taxon>
        <taxon>Pseudomonadota</taxon>
        <taxon>Gammaproteobacteria</taxon>
        <taxon>Pseudomonadales</taxon>
        <taxon>Pseudomonadaceae</taxon>
        <taxon>Pseudomonas</taxon>
    </lineage>
</organism>
<evidence type="ECO:0000313" key="2">
    <source>
        <dbReference type="Proteomes" id="UP000531950"/>
    </source>
</evidence>
<proteinExistence type="predicted"/>
<dbReference type="EMBL" id="JACARG010000017">
    <property type="protein sequence ID" value="NWE13491.1"/>
    <property type="molecule type" value="Genomic_DNA"/>
</dbReference>
<name>A0A7Y8EF27_9PSED</name>
<evidence type="ECO:0000313" key="1">
    <source>
        <dbReference type="EMBL" id="NWE13491.1"/>
    </source>
</evidence>
<comment type="caution">
    <text evidence="1">The sequence shown here is derived from an EMBL/GenBank/DDBJ whole genome shotgun (WGS) entry which is preliminary data.</text>
</comment>
<dbReference type="SUPFAM" id="SSF53850">
    <property type="entry name" value="Periplasmic binding protein-like II"/>
    <property type="match status" value="1"/>
</dbReference>
<dbReference type="NCBIfam" id="TIGR02285">
    <property type="entry name" value="TIGR02285 family protein"/>
    <property type="match status" value="1"/>
</dbReference>
<sequence>MARRFIIRLCLLGSLLGGWPLSSQAQETLIWLLRDLPPVTIFEGPQKGQGVLDQLLPILAEHMPEYKHQILHVNRARGMQMLRDPGTLTCDPSLLWTAERAKTIVFSTQAFASASNGVTIRQSQRALLAPFVVDGLFDLEAFLNARDARLGIIAERSYGPIIDEALKHASTHKLAPHYGNDALGSLLQMQRKGRLEAVLGYGTEVRYQALQQGIDPQDLIFYPIKGTAPYQLTRIACTDNAAGRKAIERINHVLHEIPQEQLRQSYASWLDPVMREQYLKDNPTFFQDAPLP</sequence>
<gene>
    <name evidence="1" type="ORF">HX822_11150</name>
</gene>